<evidence type="ECO:0000256" key="4">
    <source>
        <dbReference type="ARBA" id="ARBA00035393"/>
    </source>
</evidence>
<dbReference type="KEGG" id="mpp:MICPUCDRAFT_53443"/>
<dbReference type="GeneID" id="9689233"/>
<dbReference type="EMBL" id="GG663749">
    <property type="protein sequence ID" value="EEH51987.1"/>
    <property type="molecule type" value="Genomic_DNA"/>
</dbReference>
<gene>
    <name evidence="7" type="ORF">MICPUCDRAFT_53443</name>
</gene>
<dbReference type="GO" id="GO:0006400">
    <property type="term" value="P:tRNA modification"/>
    <property type="evidence" value="ECO:0007669"/>
    <property type="project" value="TreeGrafter"/>
</dbReference>
<dbReference type="RefSeq" id="XP_003063614.1">
    <property type="nucleotide sequence ID" value="XM_003063568.1"/>
</dbReference>
<dbReference type="PANTHER" id="PTHR21314">
    <property type="entry name" value="QUEUOSINE 5'-PHOSPHATE N-GLYCOSYLASE_HYDROLASE-RELATED"/>
    <property type="match status" value="1"/>
</dbReference>
<evidence type="ECO:0000256" key="2">
    <source>
        <dbReference type="ARBA" id="ARBA00035119"/>
    </source>
</evidence>
<dbReference type="eggNOG" id="KOG2524">
    <property type="taxonomic scope" value="Eukaryota"/>
</dbReference>
<protein>
    <recommendedName>
        <fullName evidence="3 6">Queuosine 5'-phosphate N-glycosylase/hydrolase</fullName>
        <ecNumber evidence="6">3.2.2.-</ecNumber>
    </recommendedName>
    <alternativeName>
        <fullName evidence="4 6">Queuosine-nucleotide N-glycosylase/hydrolase</fullName>
    </alternativeName>
</protein>
<name>C1N6U4_MICPC</name>
<dbReference type="EC" id="3.2.2.-" evidence="6"/>
<comment type="similarity">
    <text evidence="2 6">Belongs to the QNG1 protein family.</text>
</comment>
<accession>C1N6U4</accession>
<evidence type="ECO:0000256" key="1">
    <source>
        <dbReference type="ARBA" id="ARBA00022801"/>
    </source>
</evidence>
<dbReference type="OMA" id="FATEYNG"/>
<keyword evidence="8" id="KW-1185">Reference proteome</keyword>
<evidence type="ECO:0000256" key="5">
    <source>
        <dbReference type="ARBA" id="ARBA00048204"/>
    </source>
</evidence>
<dbReference type="InterPro" id="IPR019438">
    <property type="entry name" value="Q_salvage"/>
</dbReference>
<reference evidence="7 8" key="1">
    <citation type="journal article" date="2009" name="Science">
        <title>Green evolution and dynamic adaptations revealed by genomes of the marine picoeukaryotes Micromonas.</title>
        <authorList>
            <person name="Worden A.Z."/>
            <person name="Lee J.H."/>
            <person name="Mock T."/>
            <person name="Rouze P."/>
            <person name="Simmons M.P."/>
            <person name="Aerts A.L."/>
            <person name="Allen A.E."/>
            <person name="Cuvelier M.L."/>
            <person name="Derelle E."/>
            <person name="Everett M.V."/>
            <person name="Foulon E."/>
            <person name="Grimwood J."/>
            <person name="Gundlach H."/>
            <person name="Henrissat B."/>
            <person name="Napoli C."/>
            <person name="McDonald S.M."/>
            <person name="Parker M.S."/>
            <person name="Rombauts S."/>
            <person name="Salamov A."/>
            <person name="Von Dassow P."/>
            <person name="Badger J.H."/>
            <person name="Coutinho P.M."/>
            <person name="Demir E."/>
            <person name="Dubchak I."/>
            <person name="Gentemann C."/>
            <person name="Eikrem W."/>
            <person name="Gready J.E."/>
            <person name="John U."/>
            <person name="Lanier W."/>
            <person name="Lindquist E.A."/>
            <person name="Lucas S."/>
            <person name="Mayer K.F."/>
            <person name="Moreau H."/>
            <person name="Not F."/>
            <person name="Otillar R."/>
            <person name="Panaud O."/>
            <person name="Pangilinan J."/>
            <person name="Paulsen I."/>
            <person name="Piegu B."/>
            <person name="Poliakov A."/>
            <person name="Robbens S."/>
            <person name="Schmutz J."/>
            <person name="Toulza E."/>
            <person name="Wyss T."/>
            <person name="Zelensky A."/>
            <person name="Zhou K."/>
            <person name="Armbrust E.V."/>
            <person name="Bhattacharya D."/>
            <person name="Goodenough U.W."/>
            <person name="Van de Peer Y."/>
            <person name="Grigoriev I.V."/>
        </authorList>
    </citation>
    <scope>NUCLEOTIDE SEQUENCE [LARGE SCALE GENOMIC DNA]</scope>
    <source>
        <strain evidence="7 8">CCMP1545</strain>
    </source>
</reference>
<proteinExistence type="inferred from homology"/>
<evidence type="ECO:0000313" key="7">
    <source>
        <dbReference type="EMBL" id="EEH51987.1"/>
    </source>
</evidence>
<sequence length="383" mass="42371">MAACAAVRESTARVAAAATHVAIDDTVIAKLVDEMPPEVVATMLGPRDFDVDEIHFLDASDEDLTARYLLCVDAINFCFWPDHDGDGGASLLAWQRDFGCDDKQLAGDPDLLYWQNAFKGDAKPKDLSGDKQGLEYEHVAGGLKRALTRDDDALDVDKLKAMTGTRLRELLKWPRPLPLEEERARLLREVGTQLDVLWDGSAAKMIRAARQSAPALVDIVAKTFPGFRDVAVYARDGMQCFLYKRAQIFVGDVWGRFGGAGLGDFADSIKELTMFADYRVPVVLRNLGVLRYDENLSVKVDRAVGTIPAGSDEEVEIRACSVQAVERIRALLEKRLEVEHELQPVAGLGPGLTSVAIDWYLWGVGEKDRDEGPPHHRTITVFY</sequence>
<dbReference type="PANTHER" id="PTHR21314:SF0">
    <property type="entry name" value="QUEUOSINE 5'-PHOSPHATE N-GLYCOSYLASE_HYDROLASE"/>
    <property type="match status" value="1"/>
</dbReference>
<dbReference type="OrthoDB" id="416777at2759"/>
<comment type="catalytic activity">
    <reaction evidence="5 6">
        <text>queuosine 5'-phosphate + H2O = queuine + D-ribose 5-phosphate</text>
        <dbReference type="Rhea" id="RHEA:75387"/>
        <dbReference type="ChEBI" id="CHEBI:15377"/>
        <dbReference type="ChEBI" id="CHEBI:17433"/>
        <dbReference type="ChEBI" id="CHEBI:78346"/>
        <dbReference type="ChEBI" id="CHEBI:194371"/>
    </reaction>
    <physiologicalReaction direction="left-to-right" evidence="5 6">
        <dbReference type="Rhea" id="RHEA:75388"/>
    </physiologicalReaction>
</comment>
<evidence type="ECO:0000256" key="3">
    <source>
        <dbReference type="ARBA" id="ARBA00035306"/>
    </source>
</evidence>
<evidence type="ECO:0000256" key="6">
    <source>
        <dbReference type="RuleBase" id="RU365002"/>
    </source>
</evidence>
<dbReference type="Pfam" id="PF10343">
    <property type="entry name" value="Q_salvage"/>
    <property type="match status" value="1"/>
</dbReference>
<dbReference type="STRING" id="564608.C1N6U4"/>
<dbReference type="AlphaFoldDB" id="C1N6U4"/>
<comment type="function">
    <text evidence="6">Catalyzes the hydrolysis of queuosine 5'-phosphate, releasing the nucleobase queuine (q). Is required for salvage of queuine from exogenous queuosine (Q) that is imported and then converted to queuosine 5'-phosphate intracellularly.</text>
</comment>
<organism evidence="8">
    <name type="scientific">Micromonas pusilla (strain CCMP1545)</name>
    <name type="common">Picoplanktonic green alga</name>
    <dbReference type="NCBI Taxonomy" id="564608"/>
    <lineage>
        <taxon>Eukaryota</taxon>
        <taxon>Viridiplantae</taxon>
        <taxon>Chlorophyta</taxon>
        <taxon>Mamiellophyceae</taxon>
        <taxon>Mamiellales</taxon>
        <taxon>Mamiellaceae</taxon>
        <taxon>Micromonas</taxon>
    </lineage>
</organism>
<keyword evidence="1 6" id="KW-0378">Hydrolase</keyword>
<dbReference type="Proteomes" id="UP000001876">
    <property type="component" value="Unassembled WGS sequence"/>
</dbReference>
<evidence type="ECO:0000313" key="8">
    <source>
        <dbReference type="Proteomes" id="UP000001876"/>
    </source>
</evidence>
<dbReference type="GO" id="GO:0016787">
    <property type="term" value="F:hydrolase activity"/>
    <property type="evidence" value="ECO:0007669"/>
    <property type="project" value="UniProtKB-KW"/>
</dbReference>